<gene>
    <name evidence="13" type="ORF">CJP16_02730</name>
</gene>
<feature type="transmembrane region" description="Helical" evidence="12">
    <location>
        <begin position="303"/>
        <end position="323"/>
    </location>
</feature>
<evidence type="ECO:0000256" key="12">
    <source>
        <dbReference type="SAM" id="Phobius"/>
    </source>
</evidence>
<keyword evidence="4" id="KW-1003">Cell membrane</keyword>
<evidence type="ECO:0000256" key="5">
    <source>
        <dbReference type="ARBA" id="ARBA00022692"/>
    </source>
</evidence>
<evidence type="ECO:0000256" key="6">
    <source>
        <dbReference type="ARBA" id="ARBA00022989"/>
    </source>
</evidence>
<evidence type="ECO:0000256" key="2">
    <source>
        <dbReference type="ARBA" id="ARBA00006434"/>
    </source>
</evidence>
<accession>A0A2N3J6T5</accession>
<comment type="similarity">
    <text evidence="2 11">Belongs to the sodium:solute symporter (SSF) (TC 2.A.21) family.</text>
</comment>
<feature type="transmembrane region" description="Helical" evidence="12">
    <location>
        <begin position="391"/>
        <end position="413"/>
    </location>
</feature>
<evidence type="ECO:0000256" key="11">
    <source>
        <dbReference type="RuleBase" id="RU362091"/>
    </source>
</evidence>
<evidence type="ECO:0000313" key="14">
    <source>
        <dbReference type="Proteomes" id="UP000233467"/>
    </source>
</evidence>
<keyword evidence="7" id="KW-0915">Sodium</keyword>
<dbReference type="InterPro" id="IPR038377">
    <property type="entry name" value="Na/Glc_symporter_sf"/>
</dbReference>
<keyword evidence="5 12" id="KW-0812">Transmembrane</keyword>
<comment type="caution">
    <text evidence="13">The sequence shown here is derived from an EMBL/GenBank/DDBJ whole genome shotgun (WGS) entry which is preliminary data.</text>
</comment>
<dbReference type="EMBL" id="NQMM01000009">
    <property type="protein sequence ID" value="PKQ82282.1"/>
    <property type="molecule type" value="Genomic_DNA"/>
</dbReference>
<evidence type="ECO:0000256" key="3">
    <source>
        <dbReference type="ARBA" id="ARBA00022448"/>
    </source>
</evidence>
<evidence type="ECO:0000256" key="1">
    <source>
        <dbReference type="ARBA" id="ARBA00004651"/>
    </source>
</evidence>
<dbReference type="PANTHER" id="PTHR42985:SF47">
    <property type="entry name" value="INTEGRAL MEMBRANE TRANSPORT PROTEIN"/>
    <property type="match status" value="1"/>
</dbReference>
<feature type="transmembrane region" description="Helical" evidence="12">
    <location>
        <begin position="80"/>
        <end position="100"/>
    </location>
</feature>
<keyword evidence="8" id="KW-0406">Ion transport</keyword>
<dbReference type="RefSeq" id="WP_101323515.1">
    <property type="nucleotide sequence ID" value="NZ_NQMM01000009.1"/>
</dbReference>
<reference evidence="13 14" key="1">
    <citation type="journal article" date="2017" name="Front. Microbiol.">
        <title>Strong Genomic and Phenotypic Heterogeneity in the Aeromonas sobria Species Complex.</title>
        <authorList>
            <person name="Gauthier J."/>
            <person name="Vincent A.T."/>
            <person name="Charette S.J."/>
            <person name="Derome N."/>
        </authorList>
    </citation>
    <scope>NUCLEOTIDE SEQUENCE [LARGE SCALE GENOMIC DNA]</scope>
    <source>
        <strain evidence="13 14">TM18</strain>
    </source>
</reference>
<feature type="transmembrane region" description="Helical" evidence="12">
    <location>
        <begin position="155"/>
        <end position="177"/>
    </location>
</feature>
<dbReference type="PROSITE" id="PS50283">
    <property type="entry name" value="NA_SOLUT_SYMP_3"/>
    <property type="match status" value="1"/>
</dbReference>
<feature type="transmembrane region" description="Helical" evidence="12">
    <location>
        <begin position="265"/>
        <end position="291"/>
    </location>
</feature>
<feature type="transmembrane region" description="Helical" evidence="12">
    <location>
        <begin position="44"/>
        <end position="68"/>
    </location>
</feature>
<keyword evidence="3" id="KW-0813">Transport</keyword>
<evidence type="ECO:0000256" key="4">
    <source>
        <dbReference type="ARBA" id="ARBA00022475"/>
    </source>
</evidence>
<evidence type="ECO:0000313" key="13">
    <source>
        <dbReference type="EMBL" id="PKQ82282.1"/>
    </source>
</evidence>
<feature type="transmembrane region" description="Helical" evidence="12">
    <location>
        <begin position="120"/>
        <end position="149"/>
    </location>
</feature>
<keyword evidence="9 12" id="KW-0472">Membrane</keyword>
<feature type="transmembrane region" description="Helical" evidence="12">
    <location>
        <begin position="420"/>
        <end position="438"/>
    </location>
</feature>
<feature type="transmembrane region" description="Helical" evidence="12">
    <location>
        <begin position="184"/>
        <end position="207"/>
    </location>
</feature>
<dbReference type="Pfam" id="PF00474">
    <property type="entry name" value="SSF"/>
    <property type="match status" value="1"/>
</dbReference>
<feature type="transmembrane region" description="Helical" evidence="12">
    <location>
        <begin position="366"/>
        <end position="385"/>
    </location>
</feature>
<evidence type="ECO:0000256" key="10">
    <source>
        <dbReference type="ARBA" id="ARBA00023201"/>
    </source>
</evidence>
<evidence type="ECO:0000256" key="8">
    <source>
        <dbReference type="ARBA" id="ARBA00023065"/>
    </source>
</evidence>
<proteinExistence type="inferred from homology"/>
<organism evidence="13 14">
    <name type="scientific">Aeromonas sobria</name>
    <dbReference type="NCBI Taxonomy" id="646"/>
    <lineage>
        <taxon>Bacteria</taxon>
        <taxon>Pseudomonadati</taxon>
        <taxon>Pseudomonadota</taxon>
        <taxon>Gammaproteobacteria</taxon>
        <taxon>Aeromonadales</taxon>
        <taxon>Aeromonadaceae</taxon>
        <taxon>Aeromonas</taxon>
    </lineage>
</organism>
<feature type="transmembrane region" description="Helical" evidence="12">
    <location>
        <begin position="227"/>
        <end position="244"/>
    </location>
</feature>
<dbReference type="PANTHER" id="PTHR42985">
    <property type="entry name" value="SODIUM-COUPLED MONOCARBOXYLATE TRANSPORTER"/>
    <property type="match status" value="1"/>
</dbReference>
<protein>
    <submittedName>
        <fullName evidence="13">Sodium:solute symporter</fullName>
    </submittedName>
</protein>
<feature type="transmembrane region" description="Helical" evidence="12">
    <location>
        <begin position="6"/>
        <end position="24"/>
    </location>
</feature>
<keyword evidence="10" id="KW-0739">Sodium transport</keyword>
<sequence length="517" mass="57427">MPEIFSILVVCSYFLTIIILSLFIKKRGLNAGHDFSTGGQQFGWLAIGTSILVSYISAMTFIGMPGWVYQSGMQAMSMHMNYPIVIFFAATIFVPIFYALKVKSIYEYLEYRFGIYARTINSVTFIIIQCISSGVMLYATSLIIIRILPISITEAIIYISMFTALYTCFGGMATVIFTDILQSIVLLIGTVALIITLLLNIDSFSLVSAASHLTVINLKMNLSDDTTLISGVFAVSFLHLSVFGTNQLMIQRTLAAKNVDNAQKAMMVCGYGAFFVYLMFAFLGLLLFYFYGGKYFENSNEVILDYVFIHATPAVFGIILLALTSASMSTLDSTYNSIATVSTFDLYKRFIKPNEHSYHYEKVARALSPISALLIVIPALLSISNESVLKSIASMASIFVGIRLGSFLLGIFFENANEKGIIAGSVSSILAVFYCQSTDISWPWYAPIGTGSFILTGLLVSHFWGANSDAQRAFFYKQKRLLKRPKKSHYGLLVFFVFTQILSYFMPMIYEVLAAHG</sequence>
<feature type="transmembrane region" description="Helical" evidence="12">
    <location>
        <begin position="444"/>
        <end position="467"/>
    </location>
</feature>
<evidence type="ECO:0000256" key="7">
    <source>
        <dbReference type="ARBA" id="ARBA00023053"/>
    </source>
</evidence>
<dbReference type="InterPro" id="IPR001734">
    <property type="entry name" value="Na/solute_symporter"/>
</dbReference>
<evidence type="ECO:0000256" key="9">
    <source>
        <dbReference type="ARBA" id="ARBA00023136"/>
    </source>
</evidence>
<keyword evidence="6 12" id="KW-1133">Transmembrane helix</keyword>
<dbReference type="NCBIfam" id="TIGR00813">
    <property type="entry name" value="sss"/>
    <property type="match status" value="1"/>
</dbReference>
<dbReference type="Proteomes" id="UP000233467">
    <property type="component" value="Unassembled WGS sequence"/>
</dbReference>
<dbReference type="AlphaFoldDB" id="A0A2N3J6T5"/>
<comment type="subcellular location">
    <subcellularLocation>
        <location evidence="1">Cell membrane</location>
        <topology evidence="1">Multi-pass membrane protein</topology>
    </subcellularLocation>
</comment>
<dbReference type="Gene3D" id="1.20.1730.10">
    <property type="entry name" value="Sodium/glucose cotransporter"/>
    <property type="match status" value="1"/>
</dbReference>
<name>A0A2N3J6T5_AERSO</name>
<dbReference type="GO" id="GO:0015293">
    <property type="term" value="F:symporter activity"/>
    <property type="evidence" value="ECO:0007669"/>
    <property type="project" value="TreeGrafter"/>
</dbReference>
<feature type="transmembrane region" description="Helical" evidence="12">
    <location>
        <begin position="488"/>
        <end position="510"/>
    </location>
</feature>
<keyword evidence="14" id="KW-1185">Reference proteome</keyword>
<dbReference type="GO" id="GO:0005886">
    <property type="term" value="C:plasma membrane"/>
    <property type="evidence" value="ECO:0007669"/>
    <property type="project" value="UniProtKB-SubCell"/>
</dbReference>
<dbReference type="InterPro" id="IPR051163">
    <property type="entry name" value="Sodium:Solute_Symporter_SSF"/>
</dbReference>
<dbReference type="GO" id="GO:0006814">
    <property type="term" value="P:sodium ion transport"/>
    <property type="evidence" value="ECO:0007669"/>
    <property type="project" value="UniProtKB-KW"/>
</dbReference>